<dbReference type="EMBL" id="MFJE01000005">
    <property type="protein sequence ID" value="OGG15156.1"/>
    <property type="molecule type" value="Genomic_DNA"/>
</dbReference>
<dbReference type="Proteomes" id="UP000177383">
    <property type="component" value="Unassembled WGS sequence"/>
</dbReference>
<dbReference type="GO" id="GO:0005829">
    <property type="term" value="C:cytosol"/>
    <property type="evidence" value="ECO:0007669"/>
    <property type="project" value="TreeGrafter"/>
</dbReference>
<evidence type="ECO:0008006" key="3">
    <source>
        <dbReference type="Google" id="ProtNLM"/>
    </source>
</evidence>
<organism evidence="1 2">
    <name type="scientific">Candidatus Gottesmanbacteria bacterium RIFCSPHIGHO2_01_FULL_39_10</name>
    <dbReference type="NCBI Taxonomy" id="1798375"/>
    <lineage>
        <taxon>Bacteria</taxon>
        <taxon>Candidatus Gottesmaniibacteriota</taxon>
    </lineage>
</organism>
<dbReference type="STRING" id="1798375.A2773_04675"/>
<sequence>MNKNIVVFAANDCAREKEKYYYGLAYETGKALAEAGFTTVTGGGPGLMNEVARGAYENKGETHGVCLNVKNRIHSSFLTTREMFDLLNPRQDKLLQIADGFISLPGGIGTLYEVVAVLALKRKGEIPENKPLILLDNFYHEFHRLIKVMEKEGFVFEGFDKFYDIVKSPEEAVGLLDKKINQT</sequence>
<evidence type="ECO:0000313" key="2">
    <source>
        <dbReference type="Proteomes" id="UP000177383"/>
    </source>
</evidence>
<comment type="caution">
    <text evidence="1">The sequence shown here is derived from an EMBL/GenBank/DDBJ whole genome shotgun (WGS) entry which is preliminary data.</text>
</comment>
<protein>
    <recommendedName>
        <fullName evidence="3">Cytokinin riboside 5'-monophosphate phosphoribohydrolase</fullName>
    </recommendedName>
</protein>
<dbReference type="PANTHER" id="PTHR43393:SF3">
    <property type="entry name" value="LYSINE DECARBOXYLASE-LIKE PROTEIN"/>
    <property type="match status" value="1"/>
</dbReference>
<accession>A0A1F5ZRM2</accession>
<evidence type="ECO:0000313" key="1">
    <source>
        <dbReference type="EMBL" id="OGG15156.1"/>
    </source>
</evidence>
<proteinExistence type="predicted"/>
<dbReference type="AlphaFoldDB" id="A0A1F5ZRM2"/>
<gene>
    <name evidence="1" type="ORF">A2773_04675</name>
</gene>
<name>A0A1F5ZRM2_9BACT</name>
<dbReference type="InterPro" id="IPR031100">
    <property type="entry name" value="LOG_fam"/>
</dbReference>
<dbReference type="InterPro" id="IPR052341">
    <property type="entry name" value="LOG_family_nucleotidases"/>
</dbReference>
<dbReference type="PANTHER" id="PTHR43393">
    <property type="entry name" value="CYTOKININ RIBOSIDE 5'-MONOPHOSPHATE PHOSPHORIBOHYDROLASE"/>
    <property type="match status" value="1"/>
</dbReference>
<reference evidence="1 2" key="1">
    <citation type="journal article" date="2016" name="Nat. Commun.">
        <title>Thousands of microbial genomes shed light on interconnected biogeochemical processes in an aquifer system.</title>
        <authorList>
            <person name="Anantharaman K."/>
            <person name="Brown C.T."/>
            <person name="Hug L.A."/>
            <person name="Sharon I."/>
            <person name="Castelle C.J."/>
            <person name="Probst A.J."/>
            <person name="Thomas B.C."/>
            <person name="Singh A."/>
            <person name="Wilkins M.J."/>
            <person name="Karaoz U."/>
            <person name="Brodie E.L."/>
            <person name="Williams K.H."/>
            <person name="Hubbard S.S."/>
            <person name="Banfield J.F."/>
        </authorList>
    </citation>
    <scope>NUCLEOTIDE SEQUENCE [LARGE SCALE GENOMIC DNA]</scope>
</reference>
<dbReference type="Pfam" id="PF03641">
    <property type="entry name" value="Lysine_decarbox"/>
    <property type="match status" value="1"/>
</dbReference>
<dbReference type="SUPFAM" id="SSF102405">
    <property type="entry name" value="MCP/YpsA-like"/>
    <property type="match status" value="1"/>
</dbReference>
<dbReference type="Gene3D" id="3.40.50.450">
    <property type="match status" value="1"/>
</dbReference>